<dbReference type="GO" id="GO:0016788">
    <property type="term" value="F:hydrolase activity, acting on ester bonds"/>
    <property type="evidence" value="ECO:0007669"/>
    <property type="project" value="InterPro"/>
</dbReference>
<feature type="signal peptide" evidence="2">
    <location>
        <begin position="1"/>
        <end position="18"/>
    </location>
</feature>
<dbReference type="InterPro" id="IPR037460">
    <property type="entry name" value="SEST-like"/>
</dbReference>
<dbReference type="Pfam" id="PF13472">
    <property type="entry name" value="Lipase_GDSL_2"/>
    <property type="match status" value="1"/>
</dbReference>
<feature type="domain" description="SGNH hydrolase-type esterase" evidence="3">
    <location>
        <begin position="81"/>
        <end position="305"/>
    </location>
</feature>
<dbReference type="GO" id="GO:0006629">
    <property type="term" value="P:lipid metabolic process"/>
    <property type="evidence" value="ECO:0007669"/>
    <property type="project" value="TreeGrafter"/>
</dbReference>
<keyword evidence="5" id="KW-1185">Reference proteome</keyword>
<feature type="region of interest" description="Disordered" evidence="1">
    <location>
        <begin position="37"/>
        <end position="57"/>
    </location>
</feature>
<dbReference type="PANTHER" id="PTHR37981">
    <property type="entry name" value="LIPASE 2"/>
    <property type="match status" value="1"/>
</dbReference>
<dbReference type="OrthoDB" id="21678at2759"/>
<comment type="caution">
    <text evidence="4">The sequence shown here is derived from an EMBL/GenBank/DDBJ whole genome shotgun (WGS) entry which is preliminary data.</text>
</comment>
<dbReference type="EMBL" id="SRPY01000324">
    <property type="protein sequence ID" value="KAG5925913.1"/>
    <property type="molecule type" value="Genomic_DNA"/>
</dbReference>
<dbReference type="Proteomes" id="UP000811619">
    <property type="component" value="Unassembled WGS sequence"/>
</dbReference>
<dbReference type="CDD" id="cd01823">
    <property type="entry name" value="SEST_like"/>
    <property type="match status" value="1"/>
</dbReference>
<evidence type="ECO:0000259" key="3">
    <source>
        <dbReference type="Pfam" id="PF13472"/>
    </source>
</evidence>
<accession>A0A8K0JC86</accession>
<dbReference type="SUPFAM" id="SSF52266">
    <property type="entry name" value="SGNH hydrolase"/>
    <property type="match status" value="1"/>
</dbReference>
<dbReference type="PANTHER" id="PTHR37981:SF1">
    <property type="entry name" value="SGNH HYDROLASE-TYPE ESTERASE DOMAIN-CONTAINING PROTEIN"/>
    <property type="match status" value="1"/>
</dbReference>
<reference evidence="4" key="1">
    <citation type="journal article" date="2020" name="bioRxiv">
        <title>Whole genome comparisons of ergot fungi reveals the divergence and evolution of species within the genus Claviceps are the result of varying mechanisms driving genome evolution and host range expansion.</title>
        <authorList>
            <person name="Wyka S.A."/>
            <person name="Mondo S.J."/>
            <person name="Liu M."/>
            <person name="Dettman J."/>
            <person name="Nalam V."/>
            <person name="Broders K.D."/>
        </authorList>
    </citation>
    <scope>NUCLEOTIDE SEQUENCE</scope>
    <source>
        <strain evidence="4">CCC 489</strain>
    </source>
</reference>
<name>A0A8K0JC86_9HYPO</name>
<protein>
    <recommendedName>
        <fullName evidence="3">SGNH hydrolase-type esterase domain-containing protein</fullName>
    </recommendedName>
</protein>
<dbReference type="AlphaFoldDB" id="A0A8K0JC86"/>
<evidence type="ECO:0000256" key="1">
    <source>
        <dbReference type="SAM" id="MobiDB-lite"/>
    </source>
</evidence>
<evidence type="ECO:0000313" key="5">
    <source>
        <dbReference type="Proteomes" id="UP000811619"/>
    </source>
</evidence>
<proteinExistence type="predicted"/>
<dbReference type="Gene3D" id="3.40.50.1110">
    <property type="entry name" value="SGNH hydrolase"/>
    <property type="match status" value="1"/>
</dbReference>
<dbReference type="InterPro" id="IPR013830">
    <property type="entry name" value="SGNH_hydro"/>
</dbReference>
<organism evidence="4 5">
    <name type="scientific">Claviceps africana</name>
    <dbReference type="NCBI Taxonomy" id="83212"/>
    <lineage>
        <taxon>Eukaryota</taxon>
        <taxon>Fungi</taxon>
        <taxon>Dikarya</taxon>
        <taxon>Ascomycota</taxon>
        <taxon>Pezizomycotina</taxon>
        <taxon>Sordariomycetes</taxon>
        <taxon>Hypocreomycetidae</taxon>
        <taxon>Hypocreales</taxon>
        <taxon>Clavicipitaceae</taxon>
        <taxon>Claviceps</taxon>
    </lineage>
</organism>
<sequence>MKLTITLLGLLSVSGSLTASIALSSDGASLRRRPLLENRDGRHQHVLQSPSQSEENKAAMPFPHWSHHRHAHENAPLEFVALGDSYSAGIGTGSNGAEDDCRHGSHAYPKLIQADLDRRLNPSHAHVELQFLSCTGSTIDDMLSGSEHSQIDSLNVTSSPDFALVSIGGNDLGFFAIMNSCVFRFYSLYSGTCDEALRESDSALNAGWFEHRLRLALMELLDRIQWEKHPWFTITVTGYARFFNEHTDDCDHRSFGVWWRGPKLKRDLRRRMNQMVLSVNDKIRQSVNSINMAFAQPRVFFVDYDDAFEGHRFCEPDVTEPDYTRNSTWFFLVGGSDNAEEDLKARSVVVSAAAAAAAAAAADTKNKRLLTSGSALADPDTCLVPAEKSGDWGQLAVCLMAMALRDEPGLRASHNMEIMQSSMWYVPTYYGKTFHPRTLGHRAIRDRVYESWTEQRLGRW</sequence>
<feature type="chain" id="PRO_5035425254" description="SGNH hydrolase-type esterase domain-containing protein" evidence="2">
    <location>
        <begin position="19"/>
        <end position="460"/>
    </location>
</feature>
<evidence type="ECO:0000256" key="2">
    <source>
        <dbReference type="SAM" id="SignalP"/>
    </source>
</evidence>
<gene>
    <name evidence="4" type="ORF">E4U42_003820</name>
</gene>
<keyword evidence="2" id="KW-0732">Signal</keyword>
<evidence type="ECO:0000313" key="4">
    <source>
        <dbReference type="EMBL" id="KAG5925913.1"/>
    </source>
</evidence>
<dbReference type="InterPro" id="IPR036514">
    <property type="entry name" value="SGNH_hydro_sf"/>
</dbReference>